<feature type="transmembrane region" description="Helical" evidence="7">
    <location>
        <begin position="254"/>
        <end position="274"/>
    </location>
</feature>
<evidence type="ECO:0000259" key="8">
    <source>
        <dbReference type="Pfam" id="PF00892"/>
    </source>
</evidence>
<feature type="transmembrane region" description="Helical" evidence="7">
    <location>
        <begin position="224"/>
        <end position="242"/>
    </location>
</feature>
<dbReference type="InterPro" id="IPR000620">
    <property type="entry name" value="EamA_dom"/>
</dbReference>
<keyword evidence="5 7" id="KW-0472">Membrane</keyword>
<reference evidence="9 10" key="1">
    <citation type="submission" date="2018-10" db="EMBL/GenBank/DDBJ databases">
        <authorList>
            <person name="Li J."/>
        </authorList>
    </citation>
    <scope>NUCLEOTIDE SEQUENCE [LARGE SCALE GENOMIC DNA]</scope>
    <source>
        <strain evidence="9 10">ZD1-4</strain>
    </source>
</reference>
<evidence type="ECO:0000313" key="9">
    <source>
        <dbReference type="EMBL" id="RLQ86256.1"/>
    </source>
</evidence>
<evidence type="ECO:0000256" key="7">
    <source>
        <dbReference type="SAM" id="Phobius"/>
    </source>
</evidence>
<dbReference type="Proteomes" id="UP000282460">
    <property type="component" value="Unassembled WGS sequence"/>
</dbReference>
<dbReference type="SUPFAM" id="SSF103481">
    <property type="entry name" value="Multidrug resistance efflux transporter EmrE"/>
    <property type="match status" value="2"/>
</dbReference>
<organism evidence="9 10">
    <name type="scientific">Mycetocola zhadangensis</name>
    <dbReference type="NCBI Taxonomy" id="1164595"/>
    <lineage>
        <taxon>Bacteria</taxon>
        <taxon>Bacillati</taxon>
        <taxon>Actinomycetota</taxon>
        <taxon>Actinomycetes</taxon>
        <taxon>Micrococcales</taxon>
        <taxon>Microbacteriaceae</taxon>
        <taxon>Mycetocola</taxon>
    </lineage>
</organism>
<accession>A0A3L7J6M5</accession>
<dbReference type="EMBL" id="RCWJ01000001">
    <property type="protein sequence ID" value="RLQ86256.1"/>
    <property type="molecule type" value="Genomic_DNA"/>
</dbReference>
<evidence type="ECO:0000256" key="6">
    <source>
        <dbReference type="SAM" id="MobiDB-lite"/>
    </source>
</evidence>
<dbReference type="Pfam" id="PF00892">
    <property type="entry name" value="EamA"/>
    <property type="match status" value="2"/>
</dbReference>
<evidence type="ECO:0000313" key="10">
    <source>
        <dbReference type="Proteomes" id="UP000282460"/>
    </source>
</evidence>
<keyword evidence="10" id="KW-1185">Reference proteome</keyword>
<feature type="transmembrane region" description="Helical" evidence="7">
    <location>
        <begin position="92"/>
        <end position="115"/>
    </location>
</feature>
<feature type="transmembrane region" description="Helical" evidence="7">
    <location>
        <begin position="68"/>
        <end position="86"/>
    </location>
</feature>
<gene>
    <name evidence="9" type="ORF">D9V28_05360</name>
</gene>
<proteinExistence type="inferred from homology"/>
<evidence type="ECO:0000256" key="3">
    <source>
        <dbReference type="ARBA" id="ARBA00022692"/>
    </source>
</evidence>
<dbReference type="InterPro" id="IPR050638">
    <property type="entry name" value="AA-Vitamin_Transporters"/>
</dbReference>
<feature type="transmembrane region" description="Helical" evidence="7">
    <location>
        <begin position="158"/>
        <end position="180"/>
    </location>
</feature>
<dbReference type="PANTHER" id="PTHR32322:SF2">
    <property type="entry name" value="EAMA DOMAIN-CONTAINING PROTEIN"/>
    <property type="match status" value="1"/>
</dbReference>
<feature type="transmembrane region" description="Helical" evidence="7">
    <location>
        <begin position="192"/>
        <end position="212"/>
    </location>
</feature>
<dbReference type="InterPro" id="IPR037185">
    <property type="entry name" value="EmrE-like"/>
</dbReference>
<dbReference type="GO" id="GO:0016020">
    <property type="term" value="C:membrane"/>
    <property type="evidence" value="ECO:0007669"/>
    <property type="project" value="UniProtKB-SubCell"/>
</dbReference>
<comment type="subcellular location">
    <subcellularLocation>
        <location evidence="1">Membrane</location>
        <topology evidence="1">Multi-pass membrane protein</topology>
    </subcellularLocation>
</comment>
<evidence type="ECO:0000256" key="4">
    <source>
        <dbReference type="ARBA" id="ARBA00022989"/>
    </source>
</evidence>
<feature type="domain" description="EamA" evidence="8">
    <location>
        <begin position="12"/>
        <end position="143"/>
    </location>
</feature>
<dbReference type="OrthoDB" id="9787117at2"/>
<feature type="transmembrane region" description="Helical" evidence="7">
    <location>
        <begin position="38"/>
        <end position="56"/>
    </location>
</feature>
<keyword evidence="4 7" id="KW-1133">Transmembrane helix</keyword>
<keyword evidence="3 7" id="KW-0812">Transmembrane</keyword>
<feature type="region of interest" description="Disordered" evidence="6">
    <location>
        <begin position="306"/>
        <end position="327"/>
    </location>
</feature>
<feature type="compositionally biased region" description="Basic and acidic residues" evidence="6">
    <location>
        <begin position="318"/>
        <end position="327"/>
    </location>
</feature>
<name>A0A3L7J6M5_9MICO</name>
<evidence type="ECO:0000256" key="5">
    <source>
        <dbReference type="ARBA" id="ARBA00023136"/>
    </source>
</evidence>
<evidence type="ECO:0000256" key="2">
    <source>
        <dbReference type="ARBA" id="ARBA00007362"/>
    </source>
</evidence>
<feature type="domain" description="EamA" evidence="8">
    <location>
        <begin position="163"/>
        <end position="296"/>
    </location>
</feature>
<dbReference type="PANTHER" id="PTHR32322">
    <property type="entry name" value="INNER MEMBRANE TRANSPORTER"/>
    <property type="match status" value="1"/>
</dbReference>
<protein>
    <submittedName>
        <fullName evidence="9">EamA family transporter</fullName>
    </submittedName>
</protein>
<dbReference type="RefSeq" id="WP_121658615.1">
    <property type="nucleotide sequence ID" value="NZ_BMEK01000001.1"/>
</dbReference>
<feature type="transmembrane region" description="Helical" evidence="7">
    <location>
        <begin position="127"/>
        <end position="146"/>
    </location>
</feature>
<sequence>MATEQSASPHVAAVLAAAVLWGTTGTVASFAPEGSSPLLVGLATFGFGGLLLFLRSPRDILAFLRRPGTAWPWLLLGTVGIVVYPTTYYSSMSFIGVAAGNVVALGSGPLFAALLDRTLRRKPLTARWGIATAVAIVGIALLSFGVTPGGGGEAPTTGSIVAGVALGLLAGLGYAAYSVAASAIMTTGVSSAASMGAMFFAGSVVMVPWFFLADAGPLAEPRGILILIYLAVVPMALAYLAFGYGLRMLSPATATTLTLLEPLVATSLAIVIVGERLQPVGWVGFALVGAGLVVIATAGVRKSTRQSTKGREALTGGERGDGARKRS</sequence>
<feature type="transmembrane region" description="Helical" evidence="7">
    <location>
        <begin position="280"/>
        <end position="300"/>
    </location>
</feature>
<evidence type="ECO:0000256" key="1">
    <source>
        <dbReference type="ARBA" id="ARBA00004141"/>
    </source>
</evidence>
<comment type="caution">
    <text evidence="9">The sequence shown here is derived from an EMBL/GenBank/DDBJ whole genome shotgun (WGS) entry which is preliminary data.</text>
</comment>
<comment type="similarity">
    <text evidence="2">Belongs to the EamA transporter family.</text>
</comment>
<dbReference type="AlphaFoldDB" id="A0A3L7J6M5"/>